<sequence length="299" mass="32107">MKEKDEQDRPSSTNEAFRVFYPFPFSASQSLRTIDERLPASRSVTARGIYYTFVFCNTQYAFYRTPTPHHSAPSRLTTPHPLPLSPSAPTAPTAPSVPLPPRSLLLEDSPGSVIPGPVVTVAVPALATVTPAPTPATTIPRPIRSTSSQIPRPSHSHTQRQAGQGPRPNASRSTTVTQHNNNKLLHPAAARANADAVAVVGAASRPPAAGPDDPPPNASLTSSLPAVATPSKPDTHPKKRAHKQDDKKRTKPTPRPAGEADVPMPATPTVARKPSPDAEEDVPPVRLSKKDRYQREQKR</sequence>
<gene>
    <name evidence="2" type="ORF">BCR43DRAFT_561678</name>
</gene>
<organism evidence="2 3">
    <name type="scientific">Syncephalastrum racemosum</name>
    <name type="common">Filamentous fungus</name>
    <dbReference type="NCBI Taxonomy" id="13706"/>
    <lineage>
        <taxon>Eukaryota</taxon>
        <taxon>Fungi</taxon>
        <taxon>Fungi incertae sedis</taxon>
        <taxon>Mucoromycota</taxon>
        <taxon>Mucoromycotina</taxon>
        <taxon>Mucoromycetes</taxon>
        <taxon>Mucorales</taxon>
        <taxon>Syncephalastraceae</taxon>
        <taxon>Syncephalastrum</taxon>
    </lineage>
</organism>
<protein>
    <submittedName>
        <fullName evidence="2">Uncharacterized protein</fullName>
    </submittedName>
</protein>
<evidence type="ECO:0000313" key="2">
    <source>
        <dbReference type="EMBL" id="ORZ01438.1"/>
    </source>
</evidence>
<feature type="region of interest" description="Disordered" evidence="1">
    <location>
        <begin position="131"/>
        <end position="177"/>
    </location>
</feature>
<comment type="caution">
    <text evidence="2">The sequence shown here is derived from an EMBL/GenBank/DDBJ whole genome shotgun (WGS) entry which is preliminary data.</text>
</comment>
<feature type="region of interest" description="Disordered" evidence="1">
    <location>
        <begin position="203"/>
        <end position="299"/>
    </location>
</feature>
<keyword evidence="3" id="KW-1185">Reference proteome</keyword>
<feature type="compositionally biased region" description="Basic and acidic residues" evidence="1">
    <location>
        <begin position="288"/>
        <end position="299"/>
    </location>
</feature>
<feature type="non-terminal residue" evidence="2">
    <location>
        <position position="299"/>
    </location>
</feature>
<dbReference type="EMBL" id="MCGN01000002">
    <property type="protein sequence ID" value="ORZ01438.1"/>
    <property type="molecule type" value="Genomic_DNA"/>
</dbReference>
<name>A0A1X2HQ06_SYNRA</name>
<dbReference type="AlphaFoldDB" id="A0A1X2HQ06"/>
<feature type="region of interest" description="Disordered" evidence="1">
    <location>
        <begin position="68"/>
        <end position="103"/>
    </location>
</feature>
<accession>A0A1X2HQ06</accession>
<evidence type="ECO:0000256" key="1">
    <source>
        <dbReference type="SAM" id="MobiDB-lite"/>
    </source>
</evidence>
<feature type="compositionally biased region" description="Pro residues" evidence="1">
    <location>
        <begin position="208"/>
        <end position="217"/>
    </location>
</feature>
<evidence type="ECO:0000313" key="3">
    <source>
        <dbReference type="Proteomes" id="UP000242180"/>
    </source>
</evidence>
<reference evidence="2 3" key="1">
    <citation type="submission" date="2016-07" db="EMBL/GenBank/DDBJ databases">
        <title>Pervasive Adenine N6-methylation of Active Genes in Fungi.</title>
        <authorList>
            <consortium name="DOE Joint Genome Institute"/>
            <person name="Mondo S.J."/>
            <person name="Dannebaum R.O."/>
            <person name="Kuo R.C."/>
            <person name="Labutti K."/>
            <person name="Haridas S."/>
            <person name="Kuo A."/>
            <person name="Salamov A."/>
            <person name="Ahrendt S.R."/>
            <person name="Lipzen A."/>
            <person name="Sullivan W."/>
            <person name="Andreopoulos W.B."/>
            <person name="Clum A."/>
            <person name="Lindquist E."/>
            <person name="Daum C."/>
            <person name="Ramamoorthy G.K."/>
            <person name="Gryganskyi A."/>
            <person name="Culley D."/>
            <person name="Magnuson J.K."/>
            <person name="James T.Y."/>
            <person name="O'Malley M.A."/>
            <person name="Stajich J.E."/>
            <person name="Spatafora J.W."/>
            <person name="Visel A."/>
            <person name="Grigoriev I.V."/>
        </authorList>
    </citation>
    <scope>NUCLEOTIDE SEQUENCE [LARGE SCALE GENOMIC DNA]</scope>
    <source>
        <strain evidence="2 3">NRRL 2496</strain>
    </source>
</reference>
<dbReference type="Proteomes" id="UP000242180">
    <property type="component" value="Unassembled WGS sequence"/>
</dbReference>
<proteinExistence type="predicted"/>
<dbReference type="InParanoid" id="A0A1X2HQ06"/>